<keyword evidence="3" id="KW-1185">Reference proteome</keyword>
<dbReference type="Gene3D" id="1.25.40.1040">
    <property type="match status" value="1"/>
</dbReference>
<reference evidence="2" key="2">
    <citation type="submission" date="2021-03" db="UniProtKB">
        <authorList>
            <consortium name="EnsemblPlants"/>
        </authorList>
    </citation>
    <scope>IDENTIFICATION</scope>
</reference>
<sequence>MLCACSGEQFKFKEPVPRSPESLATRDFSISGLSSRTDDLKSISSRTTARALLGRIEYQKGNFDAALQLFQGIDIKGLTPRMVTAISERTRPRKQRSKGDNSLAGVMSWHSVSLLLEAILLKSKVLEELGKISEAARECKLIVDIVESALPNGMPAKISKDNRMQEMFHKALELLPKLWKEAGCLDEAIIACRRALVKPWNLDPYRLASAQKELAAILIYGGVEVGLSPQLLIWGPTTPRSNIEEAILLLFILIRKASCNEIEWDPEIMDHLSFALSMCNGFLFLTQHVELVLPGIYDRAERWYILALCHSAAGQNEAALNLVRKITGHSESKHKPHIPSLLLGAKLCVDDLKHAQEGIDYCHRVFELAGDENNHFMAQAHKFLGLCYSNAARVSTSNLEREMYRKGSLKSLNKAACIVKDDPELMFNLGLENAAQRNLDASFGYTKLYSNMMVGSSGKGWKLLALVASAQQQFEDAEDIVDIALDETTGIDQLQLLRLKAVLQIAQDNPKQAIENYVQLLAQIQAAKKHNFQSHTLQVTEMKNLEMEAWQDLSNLYTRLESLGDAEICVERAKSINLYSPQSWHVAGVLFKARSQYKEALVAFSVSLSIDPNYVPGLVSAAEVFMELCPSSLPIAKGFLTNALQLEPTNHDAWLHLGLILKKEGLILQAADCFQAACELKSTAPIQPFL</sequence>
<dbReference type="PANTHER" id="PTHR44102">
    <property type="entry name" value="PROTEIN NPG1"/>
    <property type="match status" value="1"/>
</dbReference>
<evidence type="ECO:0000313" key="3">
    <source>
        <dbReference type="Proteomes" id="UP000596660"/>
    </source>
</evidence>
<dbReference type="EnsemblPlants" id="AUR62037411-RA">
    <property type="protein sequence ID" value="AUR62037411-RA:cds"/>
    <property type="gene ID" value="AUR62037411"/>
</dbReference>
<reference evidence="2" key="1">
    <citation type="journal article" date="2017" name="Nature">
        <title>The genome of Chenopodium quinoa.</title>
        <authorList>
            <person name="Jarvis D.E."/>
            <person name="Ho Y.S."/>
            <person name="Lightfoot D.J."/>
            <person name="Schmoeckel S.M."/>
            <person name="Li B."/>
            <person name="Borm T.J.A."/>
            <person name="Ohyanagi H."/>
            <person name="Mineta K."/>
            <person name="Michell C.T."/>
            <person name="Saber N."/>
            <person name="Kharbatia N.M."/>
            <person name="Rupper R.R."/>
            <person name="Sharp A.R."/>
            <person name="Dally N."/>
            <person name="Boughton B.A."/>
            <person name="Woo Y.H."/>
            <person name="Gao G."/>
            <person name="Schijlen E.G.W.M."/>
            <person name="Guo X."/>
            <person name="Momin A.A."/>
            <person name="Negrao S."/>
            <person name="Al-Babili S."/>
            <person name="Gehring C."/>
            <person name="Roessner U."/>
            <person name="Jung C."/>
            <person name="Murphy K."/>
            <person name="Arold S.T."/>
            <person name="Gojobori T."/>
            <person name="van der Linden C.G."/>
            <person name="van Loo E.N."/>
            <person name="Jellen E.N."/>
            <person name="Maughan P.J."/>
            <person name="Tester M."/>
        </authorList>
    </citation>
    <scope>NUCLEOTIDE SEQUENCE [LARGE SCALE GENOMIC DNA]</scope>
    <source>
        <strain evidence="2">cv. PI 614886</strain>
    </source>
</reference>
<feature type="repeat" description="TPR" evidence="1">
    <location>
        <begin position="581"/>
        <end position="614"/>
    </location>
</feature>
<dbReference type="Proteomes" id="UP000596660">
    <property type="component" value="Unplaced"/>
</dbReference>
<dbReference type="InterPro" id="IPR011990">
    <property type="entry name" value="TPR-like_helical_dom_sf"/>
</dbReference>
<dbReference type="PANTHER" id="PTHR44102:SF4">
    <property type="entry name" value="PROTEIN NPGR1"/>
    <property type="match status" value="1"/>
</dbReference>
<dbReference type="Gramene" id="AUR62037411-RA">
    <property type="protein sequence ID" value="AUR62037411-RA:cds"/>
    <property type="gene ID" value="AUR62037411"/>
</dbReference>
<dbReference type="AlphaFoldDB" id="A0A803MYQ8"/>
<dbReference type="OMA" id="EYYLACQ"/>
<proteinExistence type="predicted"/>
<protein>
    <submittedName>
        <fullName evidence="2">Uncharacterized protein</fullName>
    </submittedName>
</protein>
<dbReference type="SMART" id="SM00028">
    <property type="entry name" value="TPR"/>
    <property type="match status" value="6"/>
</dbReference>
<dbReference type="InterPro" id="IPR043376">
    <property type="entry name" value="NPG1-like"/>
</dbReference>
<dbReference type="Gene3D" id="1.25.40.10">
    <property type="entry name" value="Tetratricopeptide repeat domain"/>
    <property type="match status" value="2"/>
</dbReference>
<keyword evidence="1" id="KW-0802">TPR repeat</keyword>
<dbReference type="PROSITE" id="PS50005">
    <property type="entry name" value="TPR"/>
    <property type="match status" value="1"/>
</dbReference>
<evidence type="ECO:0000256" key="1">
    <source>
        <dbReference type="PROSITE-ProRule" id="PRU00339"/>
    </source>
</evidence>
<evidence type="ECO:0000313" key="2">
    <source>
        <dbReference type="EnsemblPlants" id="AUR62037411-RA:cds"/>
    </source>
</evidence>
<organism evidence="2 3">
    <name type="scientific">Chenopodium quinoa</name>
    <name type="common">Quinoa</name>
    <dbReference type="NCBI Taxonomy" id="63459"/>
    <lineage>
        <taxon>Eukaryota</taxon>
        <taxon>Viridiplantae</taxon>
        <taxon>Streptophyta</taxon>
        <taxon>Embryophyta</taxon>
        <taxon>Tracheophyta</taxon>
        <taxon>Spermatophyta</taxon>
        <taxon>Magnoliopsida</taxon>
        <taxon>eudicotyledons</taxon>
        <taxon>Gunneridae</taxon>
        <taxon>Pentapetalae</taxon>
        <taxon>Caryophyllales</taxon>
        <taxon>Chenopodiaceae</taxon>
        <taxon>Chenopodioideae</taxon>
        <taxon>Atripliceae</taxon>
        <taxon>Chenopodium</taxon>
    </lineage>
</organism>
<dbReference type="SUPFAM" id="SSF48452">
    <property type="entry name" value="TPR-like"/>
    <property type="match status" value="2"/>
</dbReference>
<dbReference type="Pfam" id="PF13181">
    <property type="entry name" value="TPR_8"/>
    <property type="match status" value="1"/>
</dbReference>
<dbReference type="InterPro" id="IPR019734">
    <property type="entry name" value="TPR_rpt"/>
</dbReference>
<name>A0A803MYQ8_CHEQI</name>
<accession>A0A803MYQ8</accession>